<dbReference type="AlphaFoldDB" id="I4EEU0"/>
<name>I4EEU0_9BACT</name>
<keyword evidence="3" id="KW-0378">Hydrolase</keyword>
<feature type="domain" description="PLD phosphodiesterase" evidence="5">
    <location>
        <begin position="452"/>
        <end position="482"/>
    </location>
</feature>
<dbReference type="GO" id="GO:0004630">
    <property type="term" value="F:phospholipase D activity"/>
    <property type="evidence" value="ECO:0007669"/>
    <property type="project" value="UniProtKB-EC"/>
</dbReference>
<dbReference type="OrthoDB" id="9762009at2"/>
<dbReference type="InterPro" id="IPR015679">
    <property type="entry name" value="PLipase_D_fam"/>
</dbReference>
<evidence type="ECO:0000256" key="4">
    <source>
        <dbReference type="ARBA" id="ARBA00023098"/>
    </source>
</evidence>
<keyword evidence="7" id="KW-1185">Reference proteome</keyword>
<gene>
    <name evidence="6" type="ORF">NITHO_2000013</name>
</gene>
<evidence type="ECO:0000313" key="7">
    <source>
        <dbReference type="Proteomes" id="UP000004221"/>
    </source>
</evidence>
<comment type="caution">
    <text evidence="6">The sequence shown here is derived from an EMBL/GenBank/DDBJ whole genome shotgun (WGS) entry which is preliminary data.</text>
</comment>
<evidence type="ECO:0000259" key="5">
    <source>
        <dbReference type="PROSITE" id="PS50035"/>
    </source>
</evidence>
<dbReference type="SUPFAM" id="SSF56024">
    <property type="entry name" value="Phospholipase D/nuclease"/>
    <property type="match status" value="2"/>
</dbReference>
<dbReference type="GO" id="GO:0009395">
    <property type="term" value="P:phospholipid catabolic process"/>
    <property type="evidence" value="ECO:0007669"/>
    <property type="project" value="TreeGrafter"/>
</dbReference>
<dbReference type="EMBL" id="CAGS01000114">
    <property type="protein sequence ID" value="CCF83202.1"/>
    <property type="molecule type" value="Genomic_DNA"/>
</dbReference>
<feature type="domain" description="PLD phosphodiesterase" evidence="5">
    <location>
        <begin position="706"/>
        <end position="733"/>
    </location>
</feature>
<organism evidence="6 7">
    <name type="scientific">Nitrolancea hollandica Lb</name>
    <dbReference type="NCBI Taxonomy" id="1129897"/>
    <lineage>
        <taxon>Bacteria</taxon>
        <taxon>Pseudomonadati</taxon>
        <taxon>Thermomicrobiota</taxon>
        <taxon>Thermomicrobia</taxon>
        <taxon>Sphaerobacterales</taxon>
        <taxon>Sphaerobacterineae</taxon>
        <taxon>Sphaerobacteraceae</taxon>
        <taxon>Nitrolancea</taxon>
    </lineage>
</organism>
<comment type="catalytic activity">
    <reaction evidence="1">
        <text>a 1,2-diacyl-sn-glycero-3-phosphocholine + H2O = a 1,2-diacyl-sn-glycero-3-phosphate + choline + H(+)</text>
        <dbReference type="Rhea" id="RHEA:14445"/>
        <dbReference type="ChEBI" id="CHEBI:15354"/>
        <dbReference type="ChEBI" id="CHEBI:15377"/>
        <dbReference type="ChEBI" id="CHEBI:15378"/>
        <dbReference type="ChEBI" id="CHEBI:57643"/>
        <dbReference type="ChEBI" id="CHEBI:58608"/>
        <dbReference type="EC" id="3.1.4.4"/>
    </reaction>
</comment>
<dbReference type="PANTHER" id="PTHR18896:SF76">
    <property type="entry name" value="PHOSPHOLIPASE"/>
    <property type="match status" value="1"/>
</dbReference>
<dbReference type="PANTHER" id="PTHR18896">
    <property type="entry name" value="PHOSPHOLIPASE D"/>
    <property type="match status" value="1"/>
</dbReference>
<keyword evidence="2" id="KW-0677">Repeat</keyword>
<accession>I4EEU0</accession>
<evidence type="ECO:0000313" key="6">
    <source>
        <dbReference type="EMBL" id="CCF83202.1"/>
    </source>
</evidence>
<evidence type="ECO:0000256" key="3">
    <source>
        <dbReference type="ARBA" id="ARBA00022801"/>
    </source>
</evidence>
<keyword evidence="4" id="KW-0443">Lipid metabolism</keyword>
<protein>
    <recommendedName>
        <fullName evidence="5">PLD phosphodiesterase domain-containing protein</fullName>
    </recommendedName>
</protein>
<evidence type="ECO:0000256" key="1">
    <source>
        <dbReference type="ARBA" id="ARBA00000798"/>
    </source>
</evidence>
<dbReference type="SMART" id="SM00155">
    <property type="entry name" value="PLDc"/>
    <property type="match status" value="2"/>
</dbReference>
<evidence type="ECO:0000256" key="2">
    <source>
        <dbReference type="ARBA" id="ARBA00022737"/>
    </source>
</evidence>
<dbReference type="RefSeq" id="WP_008476111.1">
    <property type="nucleotide sequence ID" value="NZ_CAGS01000114.1"/>
</dbReference>
<sequence>MATEVSLFLPVPSDPAQYREAYPYGPDGATFHTDLGIEIDPAVQATSPALAVVPGLVYVVPDPALPVTVTLVLIPSPAAITNLGSIVGQSVVVFVYRNVDVASIRPTFTPRIAALGDEPFLQSEPLDARVDRFVNGEFGVWVDGGDELGQASTHGGTGGWALLGFEIAYMANALAGAGGYQRMLALIKPDNVATRRFDPMHFYDGVLASPPGISLAPAHTGHPLLTLPTRRTLLSLRDEYDQPFIGTVAVGDSSAGTTTPYSFTAANRGTVELAVTPPGGAPPTSTYDLDLPNYLFSGLPSSTLFSATPSATLTAPVQWSLSTIFMDDVNDPANWFVANTSPLPRYTVNNKVTPLIDGLPAFKEMVAATRTVTGPGHYWRLVGWRMIDNFMMIPGDPTTTVVELTTAMDAAGAQVRAMLWDQPGPLNTPAVNHINALPGGNGKAILDNDTPVFGSHHQKMLVVNGSAGAVAFCGGIDINKNRLDDGRHCAKKPYHDVHSKVEGPAVADLNTTFVQRWNGHSTSPPPLPMTPPPFASNPGTHFVQVTRTFAPKYGYPFAPSGDLGTLNAVRRAIQRARRFIYLEDQYATPYPGDYPFVPSQDTVGVLTDLLAVLAQPSFEYLIIVITNESGQPQSRYRRRNFIRSLKDAFPDKVHSFYLERKQQCISIPAGVSAEEEPEVDAEANLVYASSGATNITGSSGGPSRPKDIYVHTKSWIIDDVYVKIGSCNANRRGYTYDTEADIHVIDGATLNGARAFARNYRMDLWAEHLNMTGGTNRRLLDDPTYALNFWLHPPKGAHISPYDETADLEKIHTDTSWNNVVDPDGR</sequence>
<dbReference type="Gene3D" id="3.30.870.10">
    <property type="entry name" value="Endonuclease Chain A"/>
    <property type="match status" value="2"/>
</dbReference>
<dbReference type="PROSITE" id="PS50035">
    <property type="entry name" value="PLD"/>
    <property type="match status" value="2"/>
</dbReference>
<reference evidence="6 7" key="1">
    <citation type="journal article" date="2012" name="ISME J.">
        <title>Nitrification expanded: discovery, physiology and genomics of a nitrite-oxidizing bacterium from the phylum Chloroflexi.</title>
        <authorList>
            <person name="Sorokin D.Y."/>
            <person name="Lucker S."/>
            <person name="Vejmelkova D."/>
            <person name="Kostrikina N.A."/>
            <person name="Kleerebezem R."/>
            <person name="Rijpstra W.I."/>
            <person name="Damste J.S."/>
            <person name="Le Paslier D."/>
            <person name="Muyzer G."/>
            <person name="Wagner M."/>
            <person name="van Loosdrecht M.C."/>
            <person name="Daims H."/>
        </authorList>
    </citation>
    <scope>NUCLEOTIDE SEQUENCE [LARGE SCALE GENOMIC DNA]</scope>
    <source>
        <strain evidence="7">none</strain>
    </source>
</reference>
<proteinExistence type="predicted"/>
<dbReference type="Proteomes" id="UP000004221">
    <property type="component" value="Unassembled WGS sequence"/>
</dbReference>
<dbReference type="InterPro" id="IPR001736">
    <property type="entry name" value="PLipase_D/transphosphatidylase"/>
</dbReference>